<evidence type="ECO:0000313" key="3">
    <source>
        <dbReference type="Proteomes" id="UP000006727"/>
    </source>
</evidence>
<proteinExistence type="predicted"/>
<organism evidence="1">
    <name type="scientific">Physcomitrium patens</name>
    <name type="common">Spreading-leaved earth moss</name>
    <name type="synonym">Physcomitrella patens</name>
    <dbReference type="NCBI Taxonomy" id="3218"/>
    <lineage>
        <taxon>Eukaryota</taxon>
        <taxon>Viridiplantae</taxon>
        <taxon>Streptophyta</taxon>
        <taxon>Embryophyta</taxon>
        <taxon>Bryophyta</taxon>
        <taxon>Bryophytina</taxon>
        <taxon>Bryopsida</taxon>
        <taxon>Funariidae</taxon>
        <taxon>Funariales</taxon>
        <taxon>Funariaceae</taxon>
        <taxon>Physcomitrium</taxon>
    </lineage>
</organism>
<sequence length="118" mass="14565">MTLWIPDGQTQDRIWMDGWVVVRRRSFMDRWMDERVDEWMDEQVDEWVDERVDEWMDGIYFCCLWMDKWMPVELTTNGEHWIHLSFLLPNQAYPIIYLAKSNSKAFYYPSYLLHNFLA</sequence>
<evidence type="ECO:0000313" key="1">
    <source>
        <dbReference type="EMBL" id="PNR49565.1"/>
    </source>
</evidence>
<name>A0A2K1K718_PHYPA</name>
<reference evidence="2" key="3">
    <citation type="submission" date="2020-12" db="UniProtKB">
        <authorList>
            <consortium name="EnsemblPlants"/>
        </authorList>
    </citation>
    <scope>IDENTIFICATION</scope>
</reference>
<dbReference type="Gramene" id="Pp3c8_13070V3.1">
    <property type="protein sequence ID" value="Pp3c8_13070V3.1"/>
    <property type="gene ID" value="Pp3c8_13070"/>
</dbReference>
<evidence type="ECO:0000313" key="2">
    <source>
        <dbReference type="EnsemblPlants" id="Pp3c8_13070V3.1"/>
    </source>
</evidence>
<dbReference type="InParanoid" id="A0A2K1K718"/>
<dbReference type="EnsemblPlants" id="Pp3c8_13070V3.1">
    <property type="protein sequence ID" value="Pp3c8_13070V3.1"/>
    <property type="gene ID" value="Pp3c8_13070"/>
</dbReference>
<keyword evidence="3" id="KW-1185">Reference proteome</keyword>
<reference evidence="1 3" key="1">
    <citation type="journal article" date="2008" name="Science">
        <title>The Physcomitrella genome reveals evolutionary insights into the conquest of land by plants.</title>
        <authorList>
            <person name="Rensing S."/>
            <person name="Lang D."/>
            <person name="Zimmer A."/>
            <person name="Terry A."/>
            <person name="Salamov A."/>
            <person name="Shapiro H."/>
            <person name="Nishiyama T."/>
            <person name="Perroud P.-F."/>
            <person name="Lindquist E."/>
            <person name="Kamisugi Y."/>
            <person name="Tanahashi T."/>
            <person name="Sakakibara K."/>
            <person name="Fujita T."/>
            <person name="Oishi K."/>
            <person name="Shin-I T."/>
            <person name="Kuroki Y."/>
            <person name="Toyoda A."/>
            <person name="Suzuki Y."/>
            <person name="Hashimoto A."/>
            <person name="Yamaguchi K."/>
            <person name="Sugano A."/>
            <person name="Kohara Y."/>
            <person name="Fujiyama A."/>
            <person name="Anterola A."/>
            <person name="Aoki S."/>
            <person name="Ashton N."/>
            <person name="Barbazuk W.B."/>
            <person name="Barker E."/>
            <person name="Bennetzen J."/>
            <person name="Bezanilla M."/>
            <person name="Blankenship R."/>
            <person name="Cho S.H."/>
            <person name="Dutcher S."/>
            <person name="Estelle M."/>
            <person name="Fawcett J.A."/>
            <person name="Gundlach H."/>
            <person name="Hanada K."/>
            <person name="Heyl A."/>
            <person name="Hicks K.A."/>
            <person name="Hugh J."/>
            <person name="Lohr M."/>
            <person name="Mayer K."/>
            <person name="Melkozernov A."/>
            <person name="Murata T."/>
            <person name="Nelson D."/>
            <person name="Pils B."/>
            <person name="Prigge M."/>
            <person name="Reiss B."/>
            <person name="Renner T."/>
            <person name="Rombauts S."/>
            <person name="Rushton P."/>
            <person name="Sanderfoot A."/>
            <person name="Schween G."/>
            <person name="Shiu S.-H."/>
            <person name="Stueber K."/>
            <person name="Theodoulou F.L."/>
            <person name="Tu H."/>
            <person name="Van de Peer Y."/>
            <person name="Verrier P.J."/>
            <person name="Waters E."/>
            <person name="Wood A."/>
            <person name="Yang L."/>
            <person name="Cove D."/>
            <person name="Cuming A."/>
            <person name="Hasebe M."/>
            <person name="Lucas S."/>
            <person name="Mishler D.B."/>
            <person name="Reski R."/>
            <person name="Grigoriev I."/>
            <person name="Quatrano R.S."/>
            <person name="Boore J.L."/>
        </authorList>
    </citation>
    <scope>NUCLEOTIDE SEQUENCE [LARGE SCALE GENOMIC DNA]</scope>
    <source>
        <strain evidence="2 3">cv. Gransden 2004</strain>
    </source>
</reference>
<accession>A0A2K1K718</accession>
<dbReference type="AlphaFoldDB" id="A0A2K1K718"/>
<protein>
    <submittedName>
        <fullName evidence="1 2">Uncharacterized protein</fullName>
    </submittedName>
</protein>
<dbReference type="Proteomes" id="UP000006727">
    <property type="component" value="Chromosome 8"/>
</dbReference>
<gene>
    <name evidence="1" type="ORF">PHYPA_011461</name>
</gene>
<dbReference type="EMBL" id="ABEU02000008">
    <property type="protein sequence ID" value="PNR49565.1"/>
    <property type="molecule type" value="Genomic_DNA"/>
</dbReference>
<reference evidence="1 3" key="2">
    <citation type="journal article" date="2018" name="Plant J.">
        <title>The Physcomitrella patens chromosome-scale assembly reveals moss genome structure and evolution.</title>
        <authorList>
            <person name="Lang D."/>
            <person name="Ullrich K.K."/>
            <person name="Murat F."/>
            <person name="Fuchs J."/>
            <person name="Jenkins J."/>
            <person name="Haas F.B."/>
            <person name="Piednoel M."/>
            <person name="Gundlach H."/>
            <person name="Van Bel M."/>
            <person name="Meyberg R."/>
            <person name="Vives C."/>
            <person name="Morata J."/>
            <person name="Symeonidi A."/>
            <person name="Hiss M."/>
            <person name="Muchero W."/>
            <person name="Kamisugi Y."/>
            <person name="Saleh O."/>
            <person name="Blanc G."/>
            <person name="Decker E.L."/>
            <person name="van Gessel N."/>
            <person name="Grimwood J."/>
            <person name="Hayes R.D."/>
            <person name="Graham S.W."/>
            <person name="Gunter L.E."/>
            <person name="McDaniel S.F."/>
            <person name="Hoernstein S.N.W."/>
            <person name="Larsson A."/>
            <person name="Li F.W."/>
            <person name="Perroud P.F."/>
            <person name="Phillips J."/>
            <person name="Ranjan P."/>
            <person name="Rokshar D.S."/>
            <person name="Rothfels C.J."/>
            <person name="Schneider L."/>
            <person name="Shu S."/>
            <person name="Stevenson D.W."/>
            <person name="Thummler F."/>
            <person name="Tillich M."/>
            <person name="Villarreal Aguilar J.C."/>
            <person name="Widiez T."/>
            <person name="Wong G.K."/>
            <person name="Wymore A."/>
            <person name="Zhang Y."/>
            <person name="Zimmer A.D."/>
            <person name="Quatrano R.S."/>
            <person name="Mayer K.F.X."/>
            <person name="Goodstein D."/>
            <person name="Casacuberta J.M."/>
            <person name="Vandepoele K."/>
            <person name="Reski R."/>
            <person name="Cuming A.C."/>
            <person name="Tuskan G.A."/>
            <person name="Maumus F."/>
            <person name="Salse J."/>
            <person name="Schmutz J."/>
            <person name="Rensing S.A."/>
        </authorList>
    </citation>
    <scope>NUCLEOTIDE SEQUENCE [LARGE SCALE GENOMIC DNA]</scope>
    <source>
        <strain evidence="2 3">cv. Gransden 2004</strain>
    </source>
</reference>
<dbReference type="PaxDb" id="3218-PP1S62_219V6.1"/>